<dbReference type="SMART" id="SM00052">
    <property type="entry name" value="EAL"/>
    <property type="match status" value="1"/>
</dbReference>
<gene>
    <name evidence="17" type="ORF">NEMVEDRAFT_v1g221504</name>
</gene>
<feature type="domain" description="HTH araC/xylS-type" evidence="13">
    <location>
        <begin position="461"/>
        <end position="530"/>
    </location>
</feature>
<accession>A7T2R3</accession>
<dbReference type="SUPFAM" id="SSF46689">
    <property type="entry name" value="Homeodomain-like"/>
    <property type="match status" value="1"/>
</dbReference>
<comment type="subcellular location">
    <subcellularLocation>
        <location evidence="1">Cell inner membrane</location>
        <topology evidence="1">Single-pass membrane protein</topology>
    </subcellularLocation>
</comment>
<dbReference type="Pfam" id="PF00672">
    <property type="entry name" value="HAMP"/>
    <property type="match status" value="1"/>
</dbReference>
<dbReference type="PANTHER" id="PTHR30386">
    <property type="entry name" value="MEMBRANE FUSION SUBUNIT OF EMRAB-TOLC MULTIDRUG EFFLUX PUMP"/>
    <property type="match status" value="1"/>
</dbReference>
<reference evidence="17 18" key="1">
    <citation type="journal article" date="2007" name="Science">
        <title>Sea anemone genome reveals ancestral eumetazoan gene repertoire and genomic organization.</title>
        <authorList>
            <person name="Putnam N.H."/>
            <person name="Srivastava M."/>
            <person name="Hellsten U."/>
            <person name="Dirks B."/>
            <person name="Chapman J."/>
            <person name="Salamov A."/>
            <person name="Terry A."/>
            <person name="Shapiro H."/>
            <person name="Lindquist E."/>
            <person name="Kapitonov V.V."/>
            <person name="Jurka J."/>
            <person name="Genikhovich G."/>
            <person name="Grigoriev I.V."/>
            <person name="Lucas S.M."/>
            <person name="Steele R.E."/>
            <person name="Finnerty J.R."/>
            <person name="Technau U."/>
            <person name="Martindale M.Q."/>
            <person name="Rokhsar D.S."/>
        </authorList>
    </citation>
    <scope>NUCLEOTIDE SEQUENCE [LARGE SCALE GENOMIC DNA]</scope>
    <source>
        <strain evidence="18">CH2 X CH6</strain>
    </source>
</reference>
<evidence type="ECO:0000256" key="12">
    <source>
        <dbReference type="SAM" id="Coils"/>
    </source>
</evidence>
<dbReference type="SUPFAM" id="SSF49503">
    <property type="entry name" value="Cupredoxins"/>
    <property type="match status" value="1"/>
</dbReference>
<dbReference type="Gene3D" id="6.10.340.10">
    <property type="match status" value="1"/>
</dbReference>
<evidence type="ECO:0000259" key="13">
    <source>
        <dbReference type="PROSITE" id="PS01124"/>
    </source>
</evidence>
<dbReference type="Gene3D" id="3.30.70.270">
    <property type="match status" value="1"/>
</dbReference>
<dbReference type="Pfam" id="PF26002">
    <property type="entry name" value="Beta-barrel_AprE"/>
    <property type="match status" value="1"/>
</dbReference>
<dbReference type="HOGENOM" id="CLU_284786_0_0_1"/>
<evidence type="ECO:0008006" key="19">
    <source>
        <dbReference type="Google" id="ProtNLM"/>
    </source>
</evidence>
<dbReference type="GO" id="GO:0015031">
    <property type="term" value="P:protein transport"/>
    <property type="evidence" value="ECO:0007669"/>
    <property type="project" value="InterPro"/>
</dbReference>
<dbReference type="InParanoid" id="A7T2R3"/>
<dbReference type="NCBIfam" id="TIGR01843">
    <property type="entry name" value="type_I_hlyD"/>
    <property type="match status" value="1"/>
</dbReference>
<dbReference type="GO" id="GO:0003700">
    <property type="term" value="F:DNA-binding transcription factor activity"/>
    <property type="evidence" value="ECO:0007669"/>
    <property type="project" value="InterPro"/>
</dbReference>
<keyword evidence="7" id="KW-1133">Transmembrane helix</keyword>
<dbReference type="PROSITE" id="PS01124">
    <property type="entry name" value="HTH_ARAC_FAMILY_2"/>
    <property type="match status" value="1"/>
</dbReference>
<dbReference type="PROSITE" id="PS50887">
    <property type="entry name" value="GGDEF"/>
    <property type="match status" value="1"/>
</dbReference>
<keyword evidence="11" id="KW-0456">Lyase</keyword>
<evidence type="ECO:0000256" key="7">
    <source>
        <dbReference type="ARBA" id="ARBA00022989"/>
    </source>
</evidence>
<sequence length="1090" mass="120266">GKAIPSSRLQKIQNLEGGIVAELFVREGQIVDAGDPLLRLDDTRFASNVGETEADRLALLLRVERLSAEVQDRELVVADEVREKVPRQADNEIQLFNSRKQQLLDEVAGLEEQLIQRQQELREFASKQGQFRNSLSLLRQEVQMSEPLVAQGAISQVEVLRLKRAEVEARGQLEATTLAIPRAESAIKEVERKIDETRGRFRSEALTELNEARTELSKIQSTGKALEDRVNRTLVISPVRGIVKQLLVTTIGGVIQPGSDLVEIVPLGENLLVEARIRPQDIAFLHPGQEAMVKFTAYDYTIYGGLKAELEQIGADTVTDDDGNSFYVIKLRTNKSHLGRAEFEVNGRGGEVCRMRACLVPGDADHQFAGMGDNRMLIIDLDEQGTSSEDLQLLTRLFETPRYPQLDADFQNLLSYAGAELERYGSDPLLPRALGGVLLRALHLRLFGESCVRAVGALNLERIDSYIVEHLARRISVAELAQVACLSPSHFHAQFKDSVGLTPHQYLLKTRLDRAVRLLRESGLPLIRIAEDAPLHAASLQAELVDSQGQPLANAVLSLHSEVVPVVAPATAIMDQRSQQFAPTVLAVRSGTSVSFPNSDNIRHHVYSFSLAKRFELRLYQGTPSAPVIFDKPGVVVLGCNIHDWMLGYVYVTDDPWFATLVLASGEGFEVRALLHKSLSQAQQAFAPLDQDILLIALVALTASLGGALLLARSVSQPVQQLAAVAERVRQGDYQASLDLQRGDELGRLAIAFKSMQQGIAERERQLAHNALHDALTGLPNRTLVLERLGSAITARRPTALLYLGVANFRAVNESLGTEGGDLALQQLSRRLQAILRPGDSVARIIGDEFLLLLENTDSDNAVGIADKVQQLLLKPLRVATHDFALDCRIGIASYPVDGSAPEELLRRASIAMQDAAGMPSHLQVYQRGRDDAQQRQIRLIRDLRHAPDKAELLLHYQPKLDIAAGQVRQAEALLRWQHPVLGMVSPGEFIPLAERTGSIQLLTAWVIEEVMRQLCEWAERGLHVQALPSIDKQPLVPWAVQGEQAFNAVHHGNSVDFAHAEQADYLMQRLGRQGVAIQCAGCMFHQQGT</sequence>
<dbReference type="SUPFAM" id="SSF158472">
    <property type="entry name" value="HAMP domain-like"/>
    <property type="match status" value="1"/>
</dbReference>
<dbReference type="Pfam" id="PF25994">
    <property type="entry name" value="HH_AprE"/>
    <property type="match status" value="1"/>
</dbReference>
<feature type="domain" description="HAMP" evidence="15">
    <location>
        <begin position="713"/>
        <end position="765"/>
    </location>
</feature>
<keyword evidence="9" id="KW-0472">Membrane</keyword>
<dbReference type="InterPro" id="IPR009057">
    <property type="entry name" value="Homeodomain-like_sf"/>
</dbReference>
<keyword evidence="3" id="KW-0813">Transport</keyword>
<evidence type="ECO:0000256" key="10">
    <source>
        <dbReference type="ARBA" id="ARBA00023163"/>
    </source>
</evidence>
<dbReference type="SMART" id="SM00342">
    <property type="entry name" value="HTH_ARAC"/>
    <property type="match status" value="1"/>
</dbReference>
<dbReference type="CDD" id="cd01948">
    <property type="entry name" value="EAL"/>
    <property type="match status" value="1"/>
</dbReference>
<keyword evidence="4" id="KW-1003">Cell membrane</keyword>
<keyword evidence="18" id="KW-1185">Reference proteome</keyword>
<evidence type="ECO:0000313" key="17">
    <source>
        <dbReference type="EMBL" id="EDO29751.1"/>
    </source>
</evidence>
<proteinExistence type="inferred from homology"/>
<dbReference type="InterPro" id="IPR003660">
    <property type="entry name" value="HAMP_dom"/>
</dbReference>
<feature type="non-terminal residue" evidence="17">
    <location>
        <position position="1"/>
    </location>
</feature>
<dbReference type="Pfam" id="PF00990">
    <property type="entry name" value="GGDEF"/>
    <property type="match status" value="1"/>
</dbReference>
<evidence type="ECO:0000256" key="3">
    <source>
        <dbReference type="ARBA" id="ARBA00022448"/>
    </source>
</evidence>
<dbReference type="InterPro" id="IPR018060">
    <property type="entry name" value="HTH_AraC"/>
</dbReference>
<evidence type="ECO:0000256" key="5">
    <source>
        <dbReference type="ARBA" id="ARBA00022519"/>
    </source>
</evidence>
<dbReference type="PANTHER" id="PTHR30386:SF26">
    <property type="entry name" value="TRANSPORT PROTEIN COMB"/>
    <property type="match status" value="1"/>
</dbReference>
<dbReference type="Pfam" id="PF00563">
    <property type="entry name" value="EAL"/>
    <property type="match status" value="1"/>
</dbReference>
<evidence type="ECO:0000259" key="16">
    <source>
        <dbReference type="PROSITE" id="PS50887"/>
    </source>
</evidence>
<keyword evidence="6" id="KW-0812">Transmembrane</keyword>
<dbReference type="InterPro" id="IPR035919">
    <property type="entry name" value="EAL_sf"/>
</dbReference>
<feature type="domain" description="EAL" evidence="14">
    <location>
        <begin position="937"/>
        <end position="1090"/>
    </location>
</feature>
<feature type="coiled-coil region" evidence="12">
    <location>
        <begin position="173"/>
        <end position="229"/>
    </location>
</feature>
<evidence type="ECO:0000256" key="1">
    <source>
        <dbReference type="ARBA" id="ARBA00004377"/>
    </source>
</evidence>
<dbReference type="SUPFAM" id="SSF55073">
    <property type="entry name" value="Nucleotide cyclase"/>
    <property type="match status" value="1"/>
</dbReference>
<dbReference type="GO" id="GO:0007165">
    <property type="term" value="P:signal transduction"/>
    <property type="evidence" value="ECO:0007669"/>
    <property type="project" value="InterPro"/>
</dbReference>
<dbReference type="FunFam" id="1.10.10.60:FF:000492">
    <property type="entry name" value="AraC family transcriptional regulator"/>
    <property type="match status" value="1"/>
</dbReference>
<dbReference type="Proteomes" id="UP000001593">
    <property type="component" value="Unassembled WGS sequence"/>
</dbReference>
<evidence type="ECO:0000256" key="11">
    <source>
        <dbReference type="ARBA" id="ARBA00023239"/>
    </source>
</evidence>
<evidence type="ECO:0000256" key="2">
    <source>
        <dbReference type="ARBA" id="ARBA00009477"/>
    </source>
</evidence>
<dbReference type="InterPro" id="IPR050739">
    <property type="entry name" value="MFP"/>
</dbReference>
<dbReference type="Gene3D" id="1.10.10.60">
    <property type="entry name" value="Homeodomain-like"/>
    <property type="match status" value="1"/>
</dbReference>
<dbReference type="AlphaFoldDB" id="A7T2R3"/>
<dbReference type="GO" id="GO:0016829">
    <property type="term" value="F:lyase activity"/>
    <property type="evidence" value="ECO:0007669"/>
    <property type="project" value="UniProtKB-KW"/>
</dbReference>
<dbReference type="Gene3D" id="3.20.20.450">
    <property type="entry name" value="EAL domain"/>
    <property type="match status" value="1"/>
</dbReference>
<dbReference type="Gene3D" id="2.60.40.420">
    <property type="entry name" value="Cupredoxins - blue copper proteins"/>
    <property type="match status" value="1"/>
</dbReference>
<protein>
    <recommendedName>
        <fullName evidence="19">Diguanylate cyclase</fullName>
    </recommendedName>
</protein>
<keyword evidence="8" id="KW-0805">Transcription regulation</keyword>
<dbReference type="CDD" id="cd01949">
    <property type="entry name" value="GGDEF"/>
    <property type="match status" value="1"/>
</dbReference>
<dbReference type="SMART" id="SM00304">
    <property type="entry name" value="HAMP"/>
    <property type="match status" value="1"/>
</dbReference>
<dbReference type="InterPro" id="IPR010129">
    <property type="entry name" value="T1SS_HlyD"/>
</dbReference>
<keyword evidence="5" id="KW-0997">Cell inner membrane</keyword>
<dbReference type="Pfam" id="PF12833">
    <property type="entry name" value="HTH_18"/>
    <property type="match status" value="1"/>
</dbReference>
<dbReference type="InterPro" id="IPR001633">
    <property type="entry name" value="EAL_dom"/>
</dbReference>
<dbReference type="PRINTS" id="PR01490">
    <property type="entry name" value="RTXTOXIND"/>
</dbReference>
<evidence type="ECO:0000259" key="14">
    <source>
        <dbReference type="PROSITE" id="PS50883"/>
    </source>
</evidence>
<dbReference type="SUPFAM" id="SSF141868">
    <property type="entry name" value="EAL domain-like"/>
    <property type="match status" value="1"/>
</dbReference>
<keyword evidence="12" id="KW-0175">Coiled coil</keyword>
<evidence type="ECO:0000256" key="6">
    <source>
        <dbReference type="ARBA" id="ARBA00022692"/>
    </source>
</evidence>
<evidence type="ECO:0000313" key="18">
    <source>
        <dbReference type="Proteomes" id="UP000001593"/>
    </source>
</evidence>
<dbReference type="PROSITE" id="PS50885">
    <property type="entry name" value="HAMP"/>
    <property type="match status" value="1"/>
</dbReference>
<dbReference type="InterPro" id="IPR000160">
    <property type="entry name" value="GGDEF_dom"/>
</dbReference>
<keyword evidence="10" id="KW-0804">Transcription</keyword>
<dbReference type="InterPro" id="IPR058781">
    <property type="entry name" value="HH_AprE-like"/>
</dbReference>
<organism evidence="17 18">
    <name type="scientific">Nematostella vectensis</name>
    <name type="common">Starlet sea anemone</name>
    <dbReference type="NCBI Taxonomy" id="45351"/>
    <lineage>
        <taxon>Eukaryota</taxon>
        <taxon>Metazoa</taxon>
        <taxon>Cnidaria</taxon>
        <taxon>Anthozoa</taxon>
        <taxon>Hexacorallia</taxon>
        <taxon>Actiniaria</taxon>
        <taxon>Edwardsiidae</taxon>
        <taxon>Nematostella</taxon>
    </lineage>
</organism>
<dbReference type="NCBIfam" id="TIGR00254">
    <property type="entry name" value="GGDEF"/>
    <property type="match status" value="1"/>
</dbReference>
<dbReference type="CDD" id="cd06225">
    <property type="entry name" value="HAMP"/>
    <property type="match status" value="1"/>
</dbReference>
<dbReference type="PROSITE" id="PS50883">
    <property type="entry name" value="EAL"/>
    <property type="match status" value="1"/>
</dbReference>
<dbReference type="CDD" id="cd04221">
    <property type="entry name" value="MauL"/>
    <property type="match status" value="1"/>
</dbReference>
<feature type="domain" description="GGDEF" evidence="16">
    <location>
        <begin position="797"/>
        <end position="928"/>
    </location>
</feature>
<dbReference type="InterPro" id="IPR029787">
    <property type="entry name" value="Nucleotide_cyclase"/>
</dbReference>
<dbReference type="InterPro" id="IPR043128">
    <property type="entry name" value="Rev_trsase/Diguanyl_cyclase"/>
</dbReference>
<evidence type="ECO:0000256" key="4">
    <source>
        <dbReference type="ARBA" id="ARBA00022475"/>
    </source>
</evidence>
<evidence type="ECO:0000256" key="8">
    <source>
        <dbReference type="ARBA" id="ARBA00023015"/>
    </source>
</evidence>
<feature type="coiled-coil region" evidence="12">
    <location>
        <begin position="93"/>
        <end position="127"/>
    </location>
</feature>
<dbReference type="EMBL" id="DS470310">
    <property type="protein sequence ID" value="EDO29751.1"/>
    <property type="molecule type" value="Genomic_DNA"/>
</dbReference>
<evidence type="ECO:0000259" key="15">
    <source>
        <dbReference type="PROSITE" id="PS50885"/>
    </source>
</evidence>
<dbReference type="GO" id="GO:0005886">
    <property type="term" value="C:plasma membrane"/>
    <property type="evidence" value="ECO:0007669"/>
    <property type="project" value="UniProtKB-SubCell"/>
</dbReference>
<dbReference type="SMART" id="SM00267">
    <property type="entry name" value="GGDEF"/>
    <property type="match status" value="1"/>
</dbReference>
<evidence type="ECO:0000256" key="9">
    <source>
        <dbReference type="ARBA" id="ARBA00023136"/>
    </source>
</evidence>
<name>A7T2R3_NEMVE</name>
<dbReference type="GO" id="GO:0043565">
    <property type="term" value="F:sequence-specific DNA binding"/>
    <property type="evidence" value="ECO:0007669"/>
    <property type="project" value="InterPro"/>
</dbReference>
<dbReference type="InterPro" id="IPR058982">
    <property type="entry name" value="Beta-barrel_AprE"/>
</dbReference>
<dbReference type="InterPro" id="IPR034242">
    <property type="entry name" value="MauL"/>
</dbReference>
<dbReference type="InterPro" id="IPR008972">
    <property type="entry name" value="Cupredoxin"/>
</dbReference>
<comment type="similarity">
    <text evidence="2">Belongs to the membrane fusion protein (MFP) (TC 8.A.1) family.</text>
</comment>